<evidence type="ECO:0000313" key="3">
    <source>
        <dbReference type="Proteomes" id="UP000198407"/>
    </source>
</evidence>
<feature type="signal peptide" evidence="1">
    <location>
        <begin position="1"/>
        <end position="17"/>
    </location>
</feature>
<evidence type="ECO:0000256" key="1">
    <source>
        <dbReference type="SAM" id="SignalP"/>
    </source>
</evidence>
<dbReference type="RefSeq" id="WP_042121234.1">
    <property type="nucleotide sequence ID" value="NZ_FZOL01000004.1"/>
</dbReference>
<dbReference type="OrthoDB" id="9815328at2"/>
<dbReference type="PROSITE" id="PS51257">
    <property type="entry name" value="PROKAR_LIPOPROTEIN"/>
    <property type="match status" value="1"/>
</dbReference>
<keyword evidence="3" id="KW-1185">Reference proteome</keyword>
<dbReference type="AlphaFoldDB" id="A0A239CIN2"/>
<evidence type="ECO:0000313" key="2">
    <source>
        <dbReference type="EMBL" id="SNS20045.1"/>
    </source>
</evidence>
<dbReference type="EMBL" id="FZOL01000004">
    <property type="protein sequence ID" value="SNS20045.1"/>
    <property type="molecule type" value="Genomic_DNA"/>
</dbReference>
<keyword evidence="1" id="KW-0732">Signal</keyword>
<dbReference type="STRING" id="1215104.GCA_000730585_05225"/>
<dbReference type="Proteomes" id="UP000198407">
    <property type="component" value="Unassembled WGS sequence"/>
</dbReference>
<name>A0A239CIN2_9PSED</name>
<feature type="chain" id="PRO_5011221957" description="Lipoprotein" evidence="1">
    <location>
        <begin position="18"/>
        <end position="146"/>
    </location>
</feature>
<accession>A0A239CIN2</accession>
<organism evidence="2 3">
    <name type="scientific">Pseudomonas japonica</name>
    <dbReference type="NCBI Taxonomy" id="256466"/>
    <lineage>
        <taxon>Bacteria</taxon>
        <taxon>Pseudomonadati</taxon>
        <taxon>Pseudomonadota</taxon>
        <taxon>Gammaproteobacteria</taxon>
        <taxon>Pseudomonadales</taxon>
        <taxon>Pseudomonadaceae</taxon>
        <taxon>Pseudomonas</taxon>
    </lineage>
</organism>
<gene>
    <name evidence="2" type="ORF">SAMN05444352_104234</name>
</gene>
<reference evidence="3" key="1">
    <citation type="submission" date="2017-06" db="EMBL/GenBank/DDBJ databases">
        <authorList>
            <person name="Varghese N."/>
            <person name="Submissions S."/>
        </authorList>
    </citation>
    <scope>NUCLEOTIDE SEQUENCE [LARGE SCALE GENOMIC DNA]</scope>
    <source>
        <strain evidence="3">DSM 22348</strain>
    </source>
</reference>
<evidence type="ECO:0008006" key="4">
    <source>
        <dbReference type="Google" id="ProtNLM"/>
    </source>
</evidence>
<protein>
    <recommendedName>
        <fullName evidence="4">Lipoprotein</fullName>
    </recommendedName>
</protein>
<sequence>MSSMIRMALLGLALAFAAGCTSKPVMAPKELLVVGHSYSNDDIQRAILQAVAERGWTARNVVPGLVQADITVRNTFYAAVDIRYSLSNFRIDYRDSRGLDYNNGKIHRNYNRWVYNLDKSIMRELQRIETNRMVQRAVNEQRSNNH</sequence>
<proteinExistence type="predicted"/>